<keyword evidence="13 17" id="KW-0456">Lyase</keyword>
<dbReference type="NCBIfam" id="TIGR00163">
    <property type="entry name" value="PS_decarb"/>
    <property type="match status" value="1"/>
</dbReference>
<protein>
    <recommendedName>
        <fullName evidence="17">Phosphatidylserine decarboxylase proenzyme, mitochondrial</fullName>
        <ecNumber evidence="17">4.1.1.65</ecNumber>
    </recommendedName>
    <component>
        <recommendedName>
            <fullName evidence="17">Phosphatidylserine decarboxylase beta chain</fullName>
        </recommendedName>
    </component>
    <component>
        <recommendedName>
            <fullName evidence="17">Phosphatidylserine decarboxylase alpha chain</fullName>
        </recommendedName>
    </component>
</protein>
<dbReference type="CDD" id="cd02127">
    <property type="entry name" value="PA_hPAP21_like"/>
    <property type="match status" value="1"/>
</dbReference>
<accession>A0A139WNM4</accession>
<reference evidence="19 20" key="1">
    <citation type="journal article" date="2008" name="Nature">
        <title>The genome of the model beetle and pest Tribolium castaneum.</title>
        <authorList>
            <consortium name="Tribolium Genome Sequencing Consortium"/>
            <person name="Richards S."/>
            <person name="Gibbs R.A."/>
            <person name="Weinstock G.M."/>
            <person name="Brown S.J."/>
            <person name="Denell R."/>
            <person name="Beeman R.W."/>
            <person name="Gibbs R."/>
            <person name="Beeman R.W."/>
            <person name="Brown S.J."/>
            <person name="Bucher G."/>
            <person name="Friedrich M."/>
            <person name="Grimmelikhuijzen C.J."/>
            <person name="Klingler M."/>
            <person name="Lorenzen M."/>
            <person name="Richards S."/>
            <person name="Roth S."/>
            <person name="Schroder R."/>
            <person name="Tautz D."/>
            <person name="Zdobnov E.M."/>
            <person name="Muzny D."/>
            <person name="Gibbs R.A."/>
            <person name="Weinstock G.M."/>
            <person name="Attaway T."/>
            <person name="Bell S."/>
            <person name="Buhay C.J."/>
            <person name="Chandrabose M.N."/>
            <person name="Chavez D."/>
            <person name="Clerk-Blankenburg K.P."/>
            <person name="Cree A."/>
            <person name="Dao M."/>
            <person name="Davis C."/>
            <person name="Chacko J."/>
            <person name="Dinh H."/>
            <person name="Dugan-Rocha S."/>
            <person name="Fowler G."/>
            <person name="Garner T.T."/>
            <person name="Garnes J."/>
            <person name="Gnirke A."/>
            <person name="Hawes A."/>
            <person name="Hernandez J."/>
            <person name="Hines S."/>
            <person name="Holder M."/>
            <person name="Hume J."/>
            <person name="Jhangiani S.N."/>
            <person name="Joshi V."/>
            <person name="Khan Z.M."/>
            <person name="Jackson L."/>
            <person name="Kovar C."/>
            <person name="Kowis A."/>
            <person name="Lee S."/>
            <person name="Lewis L.R."/>
            <person name="Margolis J."/>
            <person name="Morgan M."/>
            <person name="Nazareth L.V."/>
            <person name="Nguyen N."/>
            <person name="Okwuonu G."/>
            <person name="Parker D."/>
            <person name="Richards S."/>
            <person name="Ruiz S.J."/>
            <person name="Santibanez J."/>
            <person name="Savard J."/>
            <person name="Scherer S.E."/>
            <person name="Schneider B."/>
            <person name="Sodergren E."/>
            <person name="Tautz D."/>
            <person name="Vattahil S."/>
            <person name="Villasana D."/>
            <person name="White C.S."/>
            <person name="Wright R."/>
            <person name="Park Y."/>
            <person name="Beeman R.W."/>
            <person name="Lord J."/>
            <person name="Oppert B."/>
            <person name="Lorenzen M."/>
            <person name="Brown S."/>
            <person name="Wang L."/>
            <person name="Savard J."/>
            <person name="Tautz D."/>
            <person name="Richards S."/>
            <person name="Weinstock G."/>
            <person name="Gibbs R.A."/>
            <person name="Liu Y."/>
            <person name="Worley K."/>
            <person name="Weinstock G."/>
            <person name="Elsik C.G."/>
            <person name="Reese J.T."/>
            <person name="Elhaik E."/>
            <person name="Landan G."/>
            <person name="Graur D."/>
            <person name="Arensburger P."/>
            <person name="Atkinson P."/>
            <person name="Beeman R.W."/>
            <person name="Beidler J."/>
            <person name="Brown S.J."/>
            <person name="Demuth J.P."/>
            <person name="Drury D.W."/>
            <person name="Du Y.Z."/>
            <person name="Fujiwara H."/>
            <person name="Lorenzen M."/>
            <person name="Maselli V."/>
            <person name="Osanai M."/>
            <person name="Park Y."/>
            <person name="Robertson H.M."/>
            <person name="Tu Z."/>
            <person name="Wang J.J."/>
            <person name="Wang S."/>
            <person name="Richards S."/>
            <person name="Song H."/>
            <person name="Zhang L."/>
            <person name="Sodergren E."/>
            <person name="Werner D."/>
            <person name="Stanke M."/>
            <person name="Morgenstern B."/>
            <person name="Solovyev V."/>
            <person name="Kosarev P."/>
            <person name="Brown G."/>
            <person name="Chen H.C."/>
            <person name="Ermolaeva O."/>
            <person name="Hlavina W."/>
            <person name="Kapustin Y."/>
            <person name="Kiryutin B."/>
            <person name="Kitts P."/>
            <person name="Maglott D."/>
            <person name="Pruitt K."/>
            <person name="Sapojnikov V."/>
            <person name="Souvorov A."/>
            <person name="Mackey A.J."/>
            <person name="Waterhouse R.M."/>
            <person name="Wyder S."/>
            <person name="Zdobnov E.M."/>
            <person name="Zdobnov E.M."/>
            <person name="Wyder S."/>
            <person name="Kriventseva E.V."/>
            <person name="Kadowaki T."/>
            <person name="Bork P."/>
            <person name="Aranda M."/>
            <person name="Bao R."/>
            <person name="Beermann A."/>
            <person name="Berns N."/>
            <person name="Bolognesi R."/>
            <person name="Bonneton F."/>
            <person name="Bopp D."/>
            <person name="Brown S.J."/>
            <person name="Bucher G."/>
            <person name="Butts T."/>
            <person name="Chaumot A."/>
            <person name="Denell R.E."/>
            <person name="Ferrier D.E."/>
            <person name="Friedrich M."/>
            <person name="Gordon C.M."/>
            <person name="Jindra M."/>
            <person name="Klingler M."/>
            <person name="Lan Q."/>
            <person name="Lattorff H.M."/>
            <person name="Laudet V."/>
            <person name="von Levetsow C."/>
            <person name="Liu Z."/>
            <person name="Lutz R."/>
            <person name="Lynch J.A."/>
            <person name="da Fonseca R.N."/>
            <person name="Posnien N."/>
            <person name="Reuter R."/>
            <person name="Roth S."/>
            <person name="Savard J."/>
            <person name="Schinko J.B."/>
            <person name="Schmitt C."/>
            <person name="Schoppmeier M."/>
            <person name="Schroder R."/>
            <person name="Shippy T.D."/>
            <person name="Simonnet F."/>
            <person name="Marques-Souza H."/>
            <person name="Tautz D."/>
            <person name="Tomoyasu Y."/>
            <person name="Trauner J."/>
            <person name="Van der Zee M."/>
            <person name="Vervoort M."/>
            <person name="Wittkopp N."/>
            <person name="Wimmer E.A."/>
            <person name="Yang X."/>
            <person name="Jones A.K."/>
            <person name="Sattelle D.B."/>
            <person name="Ebert P.R."/>
            <person name="Nelson D."/>
            <person name="Scott J.G."/>
            <person name="Beeman R.W."/>
            <person name="Muthukrishnan S."/>
            <person name="Kramer K.J."/>
            <person name="Arakane Y."/>
            <person name="Beeman R.W."/>
            <person name="Zhu Q."/>
            <person name="Hogenkamp D."/>
            <person name="Dixit R."/>
            <person name="Oppert B."/>
            <person name="Jiang H."/>
            <person name="Zou Z."/>
            <person name="Marshall J."/>
            <person name="Elpidina E."/>
            <person name="Vinokurov K."/>
            <person name="Oppert C."/>
            <person name="Zou Z."/>
            <person name="Evans J."/>
            <person name="Lu Z."/>
            <person name="Zhao P."/>
            <person name="Sumathipala N."/>
            <person name="Altincicek B."/>
            <person name="Vilcinskas A."/>
            <person name="Williams M."/>
            <person name="Hultmark D."/>
            <person name="Hetru C."/>
            <person name="Jiang H."/>
            <person name="Grimmelikhuijzen C.J."/>
            <person name="Hauser F."/>
            <person name="Cazzamali G."/>
            <person name="Williamson M."/>
            <person name="Park Y."/>
            <person name="Li B."/>
            <person name="Tanaka Y."/>
            <person name="Predel R."/>
            <person name="Neupert S."/>
            <person name="Schachtner J."/>
            <person name="Verleyen P."/>
            <person name="Raible F."/>
            <person name="Bork P."/>
            <person name="Friedrich M."/>
            <person name="Walden K.K."/>
            <person name="Robertson H.M."/>
            <person name="Angeli S."/>
            <person name="Foret S."/>
            <person name="Bucher G."/>
            <person name="Schuetz S."/>
            <person name="Maleszka R."/>
            <person name="Wimmer E.A."/>
            <person name="Beeman R.W."/>
            <person name="Lorenzen M."/>
            <person name="Tomoyasu Y."/>
            <person name="Miller S.C."/>
            <person name="Grossmann D."/>
            <person name="Bucher G."/>
        </authorList>
    </citation>
    <scope>NUCLEOTIDE SEQUENCE [LARGE SCALE GENOMIC DNA]</scope>
    <source>
        <strain evidence="19 20">Georgia GA2</strain>
    </source>
</reference>
<keyword evidence="6" id="KW-0732">Signal</keyword>
<evidence type="ECO:0000256" key="1">
    <source>
        <dbReference type="ARBA" id="ARBA00004613"/>
    </source>
</evidence>
<keyword evidence="12 17" id="KW-0594">Phospholipid biosynthesis</keyword>
<dbReference type="GO" id="GO:0005739">
    <property type="term" value="C:mitochondrion"/>
    <property type="evidence" value="ECO:0000318"/>
    <property type="project" value="GO_Central"/>
</dbReference>
<dbReference type="GO" id="GO:0016540">
    <property type="term" value="P:protein autoprocessing"/>
    <property type="evidence" value="ECO:0007669"/>
    <property type="project" value="UniProtKB-UniRule"/>
</dbReference>
<keyword evidence="3 17" id="KW-0444">Lipid biosynthesis</keyword>
<feature type="active site" description="Charge relay system; for autoendoproteolytic cleavage activity" evidence="17">
    <location>
        <position position="350"/>
    </location>
</feature>
<dbReference type="InterPro" id="IPR037323">
    <property type="entry name" value="PRADC1-like_PA"/>
</dbReference>
<feature type="modified residue" description="Pyruvic acid (Ser); by autocatalysis" evidence="17">
    <location>
        <position position="350"/>
    </location>
</feature>
<organism evidence="19 20">
    <name type="scientific">Tribolium castaneum</name>
    <name type="common">Red flour beetle</name>
    <dbReference type="NCBI Taxonomy" id="7070"/>
    <lineage>
        <taxon>Eukaryota</taxon>
        <taxon>Metazoa</taxon>
        <taxon>Ecdysozoa</taxon>
        <taxon>Arthropoda</taxon>
        <taxon>Hexapoda</taxon>
        <taxon>Insecta</taxon>
        <taxon>Pterygota</taxon>
        <taxon>Neoptera</taxon>
        <taxon>Endopterygota</taxon>
        <taxon>Coleoptera</taxon>
        <taxon>Polyphaga</taxon>
        <taxon>Cucujiformia</taxon>
        <taxon>Tenebrionidae</taxon>
        <taxon>Tenebrionidae incertae sedis</taxon>
        <taxon>Tribolium</taxon>
    </lineage>
</organism>
<dbReference type="InParanoid" id="A0A139WNM4"/>
<dbReference type="eggNOG" id="KOG2420">
    <property type="taxonomic scope" value="Eukaryota"/>
</dbReference>
<comment type="PTM">
    <text evidence="17">Is synthesized initially as an inactive proenzyme. Formation of the active enzyme involves a self-maturation process in which the active site pyruvoyl group is generated from an internal serine residue via an autocatalytic post-translational modification. Two non-identical subunits are generated from the proenzyme in this reaction, and the pyruvate is formed at the N-terminus of the alpha chain, which is derived from the carboxyl end of the proenzyme. The autoendoproteolytic cleavage occurs by a canonical serine protease mechanism, in which the side chain hydroxyl group of the serine supplies its oxygen atom to form the C-terminus of the beta chain, while the remainder of the serine residue undergoes an oxidative deamination to produce ammonia and the pyruvoyl prosthetic group on the alpha chain. During this reaction, the Ser that is part of the protease active site of the proenzyme becomes the pyruvoyl prosthetic group, which constitutes an essential element of the active site of the mature decarboxylase.</text>
</comment>
<comment type="similarity">
    <text evidence="17">Belongs to the phosphatidylserine decarboxylase family. PSD-B subfamily. Eukaryotic type I sub-subfamily.</text>
</comment>
<evidence type="ECO:0000259" key="18">
    <source>
        <dbReference type="Pfam" id="PF02225"/>
    </source>
</evidence>
<dbReference type="UniPathway" id="UPA00558">
    <property type="reaction ID" value="UER00616"/>
</dbReference>
<keyword evidence="4" id="KW-0964">Secreted</keyword>
<dbReference type="InterPro" id="IPR003817">
    <property type="entry name" value="PS_Dcarbxylase"/>
</dbReference>
<dbReference type="FunFam" id="3.50.30.30:FF:000017">
    <property type="entry name" value="Protease-associated domain-containing protein 1"/>
    <property type="match status" value="1"/>
</dbReference>
<comment type="catalytic activity">
    <reaction evidence="17">
        <text>a 1,2-diacyl-sn-glycero-3-phospho-L-serine + H(+) = a 1,2-diacyl-sn-glycero-3-phosphoethanolamine + CO2</text>
        <dbReference type="Rhea" id="RHEA:20828"/>
        <dbReference type="ChEBI" id="CHEBI:15378"/>
        <dbReference type="ChEBI" id="CHEBI:16526"/>
        <dbReference type="ChEBI" id="CHEBI:57262"/>
        <dbReference type="ChEBI" id="CHEBI:64612"/>
        <dbReference type="EC" id="4.1.1.65"/>
    </reaction>
</comment>
<comment type="subcellular location">
    <molecule>Phosphatidylserine decarboxylase beta chain</molecule>
    <subcellularLocation>
        <location evidence="17">Mitochondrion inner membrane</location>
        <topology evidence="17">Single-pass membrane protein</topology>
        <orientation evidence="17">Intermembrane side</orientation>
    </subcellularLocation>
</comment>
<comment type="function">
    <text evidence="16">Catalyzes the formation of phosphatidylethanolamine (PtdEtn) from phosphatidylserine (PtdSer). Plays a central role in phospholipid metabolism and in the interorganelle trafficking of phosphatidylserine. May be involved in lipid droplet biogenesis at the endoplasmic reticulum membrane.</text>
</comment>
<evidence type="ECO:0000256" key="16">
    <source>
        <dbReference type="ARBA" id="ARBA00045136"/>
    </source>
</evidence>
<dbReference type="HAMAP" id="MF_03208">
    <property type="entry name" value="PS_decarb_PSD_B_type1_euk"/>
    <property type="match status" value="1"/>
</dbReference>
<feature type="topological domain" description="Mitochondrial intermembrane" evidence="17">
    <location>
        <begin position="82"/>
        <end position="596"/>
    </location>
</feature>
<dbReference type="SUPFAM" id="SSF52025">
    <property type="entry name" value="PA domain"/>
    <property type="match status" value="1"/>
</dbReference>
<dbReference type="InterPro" id="IPR033177">
    <property type="entry name" value="PSD-B"/>
</dbReference>
<dbReference type="InterPro" id="IPR033661">
    <property type="entry name" value="PSD_type1_euk"/>
</dbReference>
<evidence type="ECO:0000256" key="17">
    <source>
        <dbReference type="HAMAP-Rule" id="MF_03208"/>
    </source>
</evidence>
<dbReference type="GO" id="GO:0006646">
    <property type="term" value="P:phosphatidylethanolamine biosynthetic process"/>
    <property type="evidence" value="ECO:0000318"/>
    <property type="project" value="GO_Central"/>
</dbReference>
<feature type="active site" description="Charge relay system; for autoendoproteolytic cleavage activity" evidence="17">
    <location>
        <position position="245"/>
    </location>
</feature>
<comment type="pathway">
    <text evidence="17">Phospholipid metabolism; phosphatidylethanolamine biosynthesis; phosphatidylethanolamine from CDP-diacylglycerol: step 2/2.</text>
</comment>
<dbReference type="Pfam" id="PF02666">
    <property type="entry name" value="PS_Dcarbxylase"/>
    <property type="match status" value="1"/>
</dbReference>
<evidence type="ECO:0000256" key="10">
    <source>
        <dbReference type="ARBA" id="ARBA00023136"/>
    </source>
</evidence>
<evidence type="ECO:0000313" key="20">
    <source>
        <dbReference type="Proteomes" id="UP000007266"/>
    </source>
</evidence>
<evidence type="ECO:0000256" key="3">
    <source>
        <dbReference type="ARBA" id="ARBA00022516"/>
    </source>
</evidence>
<keyword evidence="9 17" id="KW-0443">Lipid metabolism</keyword>
<evidence type="ECO:0000256" key="5">
    <source>
        <dbReference type="ARBA" id="ARBA00022692"/>
    </source>
</evidence>
<keyword evidence="17" id="KW-0496">Mitochondrion</keyword>
<dbReference type="Pfam" id="PF02225">
    <property type="entry name" value="PA"/>
    <property type="match status" value="1"/>
</dbReference>
<comment type="subunit">
    <text evidence="17">Heterodimer of a large membrane-associated beta subunit and a small pyruvoyl-containing alpha subunit.</text>
</comment>
<comment type="subcellular location">
    <subcellularLocation>
        <location evidence="1">Secreted</location>
    </subcellularLocation>
</comment>
<feature type="active site" description="Schiff-base intermediate with substrate; via pyruvic acid; for decarboxylase activity" evidence="17">
    <location>
        <position position="350"/>
    </location>
</feature>
<reference evidence="19 20" key="2">
    <citation type="journal article" date="2010" name="Nucleic Acids Res.">
        <title>BeetleBase in 2010: revisions to provide comprehensive genomic information for Tribolium castaneum.</title>
        <authorList>
            <person name="Kim H.S."/>
            <person name="Murphy T."/>
            <person name="Xia J."/>
            <person name="Caragea D."/>
            <person name="Park Y."/>
            <person name="Beeman R.W."/>
            <person name="Lorenzen M.D."/>
            <person name="Butcher S."/>
            <person name="Manak J.R."/>
            <person name="Brown S.J."/>
        </authorList>
    </citation>
    <scope>GENOME REANNOTATION</scope>
    <source>
        <strain evidence="19 20">Georgia GA2</strain>
    </source>
</reference>
<evidence type="ECO:0000256" key="6">
    <source>
        <dbReference type="ARBA" id="ARBA00022729"/>
    </source>
</evidence>
<keyword evidence="17" id="KW-0999">Mitochondrion inner membrane</keyword>
<feature type="site" description="Cleavage (non-hydrolytic); by autocatalysis" evidence="17">
    <location>
        <begin position="349"/>
        <end position="350"/>
    </location>
</feature>
<evidence type="ECO:0000256" key="9">
    <source>
        <dbReference type="ARBA" id="ARBA00023098"/>
    </source>
</evidence>
<gene>
    <name evidence="19" type="primary">AUGUSTUS-3.0.2_32021</name>
    <name evidence="19" type="ORF">TcasGA2_TC032021</name>
</gene>
<name>A0A139WNM4_TRICA</name>
<keyword evidence="17" id="KW-0865">Zymogen</keyword>
<keyword evidence="5 17" id="KW-0812">Transmembrane</keyword>
<sequence>MSFYILNNSRKICHHRTIIYKNWASNFTNQGLRKPPNFISARNFSRKERTSDRFEWKGILTRFVPVGICLIAVMQWRSYRKKSSERLANKWEIDCYCMLPLRTVSRWWGWLADKEIPEFLRPVVYGLYANTFGVKLSEALHEDLRSYPSLADFFARPLKSGIRQVDHESDLVSPCDGTVLHFGTVHTGEIEQVKGVTYSLEKFLGENTWNNNNNVKDYRTSLLHNAHTLYQCVIYLAPGDYHRFHSAANWKPTHRRHFHGELLSVSPRIAKWVPGLFCLNERAVYLGSWDHGFFSYTAVGATNVGTVKVYCDKTLHTNHPKKSDRCKDLCLGNGTYFKKGDPFGEFRMGSTIVLVFEAPVNFQFTILPGDRVQMGQGLGRVGQHKFIMNLKQVLLLKNDFLTVFGLLAFVIKAESGPNNLHVHDGATTAEIIAGDIFFEIVDPLELEYTYRIRPAKDFGAPFNESFYIKHVPLVPIQPKFGCTPPENIEDIEGNVALIERGECSFKMKAKIAEKAGAQAVIITDVSKPTEEYFIEMIDDDSSDEVHIPAAFLMGKNGIMITKTLERLKRSYAIINLPVNLTFTPVHEMNQPPWLGW</sequence>
<dbReference type="Proteomes" id="UP000007266">
    <property type="component" value="Linkage group 2"/>
</dbReference>
<keyword evidence="8 17" id="KW-1133">Transmembrane helix</keyword>
<feature type="chain" id="PRO_5023343827" description="Phosphatidylserine decarboxylase beta chain" evidence="17">
    <location>
        <begin position="1"/>
        <end position="349"/>
    </location>
</feature>
<dbReference type="GO" id="GO:0005576">
    <property type="term" value="C:extracellular region"/>
    <property type="evidence" value="ECO:0007669"/>
    <property type="project" value="UniProtKB-SubCell"/>
</dbReference>
<dbReference type="InterPro" id="IPR003137">
    <property type="entry name" value="PA_domain"/>
</dbReference>
<keyword evidence="20" id="KW-1185">Reference proteome</keyword>
<evidence type="ECO:0000256" key="13">
    <source>
        <dbReference type="ARBA" id="ARBA00023239"/>
    </source>
</evidence>
<feature type="active site" description="Charge relay system; for autoendoproteolytic cleavage activity" evidence="17">
    <location>
        <position position="176"/>
    </location>
</feature>
<dbReference type="EC" id="4.1.1.65" evidence="17"/>
<feature type="topological domain" description="Mitochondrial matrix" evidence="17">
    <location>
        <begin position="1"/>
        <end position="62"/>
    </location>
</feature>
<evidence type="ECO:0000256" key="2">
    <source>
        <dbReference type="ARBA" id="ARBA00005189"/>
    </source>
</evidence>
<dbReference type="PANTHER" id="PTHR10067">
    <property type="entry name" value="PHOSPHATIDYLSERINE DECARBOXYLASE"/>
    <property type="match status" value="1"/>
</dbReference>
<keyword evidence="14 17" id="KW-1208">Phospholipid metabolism</keyword>
<evidence type="ECO:0000256" key="11">
    <source>
        <dbReference type="ARBA" id="ARBA00023180"/>
    </source>
</evidence>
<comment type="pathway">
    <text evidence="2">Lipid metabolism.</text>
</comment>
<keyword evidence="11" id="KW-0325">Glycoprotein</keyword>
<evidence type="ECO:0000256" key="4">
    <source>
        <dbReference type="ARBA" id="ARBA00022525"/>
    </source>
</evidence>
<dbReference type="Gene3D" id="3.50.30.30">
    <property type="match status" value="1"/>
</dbReference>
<dbReference type="GO" id="GO:0005743">
    <property type="term" value="C:mitochondrial inner membrane"/>
    <property type="evidence" value="ECO:0007669"/>
    <property type="project" value="UniProtKB-SubCell"/>
</dbReference>
<feature type="domain" description="PA" evidence="18">
    <location>
        <begin position="471"/>
        <end position="557"/>
    </location>
</feature>
<dbReference type="PANTHER" id="PTHR10067:SF6">
    <property type="entry name" value="PHOSPHATIDYLSERINE DECARBOXYLASE PROENZYME, MITOCHONDRIAL"/>
    <property type="match status" value="1"/>
</dbReference>
<dbReference type="AlphaFoldDB" id="A0A139WNM4"/>
<dbReference type="GO" id="GO:0004609">
    <property type="term" value="F:phosphatidylserine decarboxylase activity"/>
    <property type="evidence" value="ECO:0000318"/>
    <property type="project" value="GO_Central"/>
</dbReference>
<keyword evidence="10 17" id="KW-0472">Membrane</keyword>
<evidence type="ECO:0000256" key="12">
    <source>
        <dbReference type="ARBA" id="ARBA00023209"/>
    </source>
</evidence>
<keyword evidence="7 17" id="KW-0210">Decarboxylase</keyword>
<evidence type="ECO:0000256" key="15">
    <source>
        <dbReference type="ARBA" id="ARBA00023317"/>
    </source>
</evidence>
<feature type="chain" id="PRO_5023343826" description="Phosphatidylserine decarboxylase alpha chain" evidence="17">
    <location>
        <begin position="350"/>
        <end position="596"/>
    </location>
</feature>
<proteinExistence type="inferred from homology"/>
<keyword evidence="15 17" id="KW-0670">Pyruvate</keyword>
<dbReference type="FunCoup" id="A0A139WNM4">
    <property type="interactions" value="1314"/>
</dbReference>
<evidence type="ECO:0000256" key="7">
    <source>
        <dbReference type="ARBA" id="ARBA00022793"/>
    </source>
</evidence>
<evidence type="ECO:0000313" key="19">
    <source>
        <dbReference type="EMBL" id="KYB29477.1"/>
    </source>
</evidence>
<comment type="cofactor">
    <cofactor evidence="17">
        <name>pyruvate</name>
        <dbReference type="ChEBI" id="CHEBI:15361"/>
    </cofactor>
    <text evidence="17">Binds 1 pyruvoyl group covalently per subunit.</text>
</comment>
<dbReference type="EMBL" id="KQ971311">
    <property type="protein sequence ID" value="KYB29477.1"/>
    <property type="molecule type" value="Genomic_DNA"/>
</dbReference>
<evidence type="ECO:0000256" key="14">
    <source>
        <dbReference type="ARBA" id="ARBA00023264"/>
    </source>
</evidence>
<dbReference type="InterPro" id="IPR046450">
    <property type="entry name" value="PA_dom_sf"/>
</dbReference>
<evidence type="ECO:0000256" key="8">
    <source>
        <dbReference type="ARBA" id="ARBA00022989"/>
    </source>
</evidence>
<dbReference type="STRING" id="7070.A0A139WNM4"/>
<comment type="subcellular location">
    <molecule>Phosphatidylserine decarboxylase alpha chain</molecule>
    <subcellularLocation>
        <location evidence="17">Mitochondrion inner membrane</location>
        <topology evidence="17">Peripheral membrane protein</topology>
        <orientation evidence="17">Intermembrane side</orientation>
    </subcellularLocation>
    <text evidence="17">Anchored to the mitochondrial inner membrane through its interaction with the integral membrane beta chain.</text>
</comment>